<keyword evidence="7" id="KW-1185">Reference proteome</keyword>
<dbReference type="InterPro" id="IPR019691">
    <property type="entry name" value="DUF2585"/>
</dbReference>
<accession>A0A5C6BST6</accession>
<evidence type="ECO:0000313" key="7">
    <source>
        <dbReference type="Proteomes" id="UP000316304"/>
    </source>
</evidence>
<keyword evidence="3 5" id="KW-1133">Transmembrane helix</keyword>
<dbReference type="Proteomes" id="UP000316304">
    <property type="component" value="Unassembled WGS sequence"/>
</dbReference>
<keyword evidence="2 5" id="KW-0812">Transmembrane</keyword>
<sequence length="200" mass="22499">MQTSPTTPAKIIPEPIPTRVVSALIGIAVVMCLTLWQMGRVGWCEQGDWLPWSFDVMSSHNSQHLFDPYALSHFEHGLGLWLLLCVVFRAQMSASLKILVIAAIEAGWEILENTPMVINRYREATISLDYFGDSIANSASDYVMCLAGVWLARRIKWQAAVAILITLEVISLVWIRDSLLINIIMLTFPIDAIKHWQSAM</sequence>
<evidence type="ECO:0000313" key="6">
    <source>
        <dbReference type="EMBL" id="TWU15015.1"/>
    </source>
</evidence>
<dbReference type="AlphaFoldDB" id="A0A5C6BST6"/>
<dbReference type="GO" id="GO:0005886">
    <property type="term" value="C:plasma membrane"/>
    <property type="evidence" value="ECO:0007669"/>
    <property type="project" value="InterPro"/>
</dbReference>
<feature type="transmembrane region" description="Helical" evidence="5">
    <location>
        <begin position="20"/>
        <end position="39"/>
    </location>
</feature>
<dbReference type="RefSeq" id="WP_231612654.1">
    <property type="nucleotide sequence ID" value="NZ_SJPT01000016.1"/>
</dbReference>
<dbReference type="EMBL" id="SJPT01000016">
    <property type="protein sequence ID" value="TWU15015.1"/>
    <property type="molecule type" value="Genomic_DNA"/>
</dbReference>
<organism evidence="6 7">
    <name type="scientific">Novipirellula galeiformis</name>
    <dbReference type="NCBI Taxonomy" id="2528004"/>
    <lineage>
        <taxon>Bacteria</taxon>
        <taxon>Pseudomonadati</taxon>
        <taxon>Planctomycetota</taxon>
        <taxon>Planctomycetia</taxon>
        <taxon>Pirellulales</taxon>
        <taxon>Pirellulaceae</taxon>
        <taxon>Novipirellula</taxon>
    </lineage>
</organism>
<evidence type="ECO:0000256" key="2">
    <source>
        <dbReference type="ARBA" id="ARBA00022692"/>
    </source>
</evidence>
<feature type="transmembrane region" description="Helical" evidence="5">
    <location>
        <begin position="69"/>
        <end position="88"/>
    </location>
</feature>
<keyword evidence="4 5" id="KW-0472">Membrane</keyword>
<reference evidence="6 7" key="1">
    <citation type="submission" date="2019-02" db="EMBL/GenBank/DDBJ databases">
        <title>Deep-cultivation of Planctomycetes and their phenomic and genomic characterization uncovers novel biology.</title>
        <authorList>
            <person name="Wiegand S."/>
            <person name="Jogler M."/>
            <person name="Boedeker C."/>
            <person name="Pinto D."/>
            <person name="Vollmers J."/>
            <person name="Rivas-Marin E."/>
            <person name="Kohn T."/>
            <person name="Peeters S.H."/>
            <person name="Heuer A."/>
            <person name="Rast P."/>
            <person name="Oberbeckmann S."/>
            <person name="Bunk B."/>
            <person name="Jeske O."/>
            <person name="Meyerdierks A."/>
            <person name="Storesund J.E."/>
            <person name="Kallscheuer N."/>
            <person name="Luecker S."/>
            <person name="Lage O.M."/>
            <person name="Pohl T."/>
            <person name="Merkel B.J."/>
            <person name="Hornburger P."/>
            <person name="Mueller R.-W."/>
            <person name="Bruemmer F."/>
            <person name="Labrenz M."/>
            <person name="Spormann A.M."/>
            <person name="Op Den Camp H."/>
            <person name="Overmann J."/>
            <person name="Amann R."/>
            <person name="Jetten M.S.M."/>
            <person name="Mascher T."/>
            <person name="Medema M.H."/>
            <person name="Devos D.P."/>
            <person name="Kaster A.-K."/>
            <person name="Ovreas L."/>
            <person name="Rohde M."/>
            <person name="Galperin M.Y."/>
            <person name="Jogler C."/>
        </authorList>
    </citation>
    <scope>NUCLEOTIDE SEQUENCE [LARGE SCALE GENOMIC DNA]</scope>
    <source>
        <strain evidence="6 7">Pla52o</strain>
    </source>
</reference>
<gene>
    <name evidence="6" type="ORF">Pla52o_55520</name>
</gene>
<evidence type="ECO:0000256" key="5">
    <source>
        <dbReference type="SAM" id="Phobius"/>
    </source>
</evidence>
<evidence type="ECO:0000256" key="4">
    <source>
        <dbReference type="ARBA" id="ARBA00023136"/>
    </source>
</evidence>
<keyword evidence="1" id="KW-1003">Cell membrane</keyword>
<comment type="caution">
    <text evidence="6">The sequence shown here is derived from an EMBL/GenBank/DDBJ whole genome shotgun (WGS) entry which is preliminary data.</text>
</comment>
<name>A0A5C6BST6_9BACT</name>
<dbReference type="Pfam" id="PF10755">
    <property type="entry name" value="DUF2585"/>
    <property type="match status" value="1"/>
</dbReference>
<evidence type="ECO:0000256" key="1">
    <source>
        <dbReference type="ARBA" id="ARBA00022475"/>
    </source>
</evidence>
<proteinExistence type="predicted"/>
<evidence type="ECO:0000256" key="3">
    <source>
        <dbReference type="ARBA" id="ARBA00022989"/>
    </source>
</evidence>
<protein>
    <submittedName>
        <fullName evidence="6">Uncharacterized protein</fullName>
    </submittedName>
</protein>